<organism evidence="2 3">
    <name type="scientific">Prorocentrum cordatum</name>
    <dbReference type="NCBI Taxonomy" id="2364126"/>
    <lineage>
        <taxon>Eukaryota</taxon>
        <taxon>Sar</taxon>
        <taxon>Alveolata</taxon>
        <taxon>Dinophyceae</taxon>
        <taxon>Prorocentrales</taxon>
        <taxon>Prorocentraceae</taxon>
        <taxon>Prorocentrum</taxon>
    </lineage>
</organism>
<keyword evidence="3" id="KW-1185">Reference proteome</keyword>
<evidence type="ECO:0000313" key="3">
    <source>
        <dbReference type="Proteomes" id="UP001189429"/>
    </source>
</evidence>
<accession>A0ABN9SI27</accession>
<comment type="caution">
    <text evidence="2">The sequence shown here is derived from an EMBL/GenBank/DDBJ whole genome shotgun (WGS) entry which is preliminary data.</text>
</comment>
<proteinExistence type="predicted"/>
<feature type="compositionally biased region" description="Basic and acidic residues" evidence="1">
    <location>
        <begin position="89"/>
        <end position="99"/>
    </location>
</feature>
<evidence type="ECO:0000313" key="2">
    <source>
        <dbReference type="EMBL" id="CAK0831353.1"/>
    </source>
</evidence>
<dbReference type="Proteomes" id="UP001189429">
    <property type="component" value="Unassembled WGS sequence"/>
</dbReference>
<feature type="region of interest" description="Disordered" evidence="1">
    <location>
        <begin position="44"/>
        <end position="99"/>
    </location>
</feature>
<protein>
    <submittedName>
        <fullName evidence="2">Uncharacterized protein</fullName>
    </submittedName>
</protein>
<gene>
    <name evidence="2" type="ORF">PCOR1329_LOCUS29682</name>
</gene>
<evidence type="ECO:0000256" key="1">
    <source>
        <dbReference type="SAM" id="MobiDB-lite"/>
    </source>
</evidence>
<reference evidence="2" key="1">
    <citation type="submission" date="2023-10" db="EMBL/GenBank/DDBJ databases">
        <authorList>
            <person name="Chen Y."/>
            <person name="Shah S."/>
            <person name="Dougan E. K."/>
            <person name="Thang M."/>
            <person name="Chan C."/>
        </authorList>
    </citation>
    <scope>NUCLEOTIDE SEQUENCE [LARGE SCALE GENOMIC DNA]</scope>
</reference>
<sequence length="99" mass="10686">MCIVEFDEAKTPSKSVSVELSGYANFVGLTRSTGATPAMQIVSELPPPTSEKHMPTSRSASDSADRFSVIDPATTGPHDLANNYRGVRRGGDFAQKRER</sequence>
<dbReference type="EMBL" id="CAUYUJ010011214">
    <property type="protein sequence ID" value="CAK0831353.1"/>
    <property type="molecule type" value="Genomic_DNA"/>
</dbReference>
<name>A0ABN9SI27_9DINO</name>